<dbReference type="EMBL" id="NIVC01000266">
    <property type="protein sequence ID" value="PAA86764.1"/>
    <property type="molecule type" value="Genomic_DNA"/>
</dbReference>
<proteinExistence type="predicted"/>
<keyword evidence="3" id="KW-1185">Reference proteome</keyword>
<gene>
    <name evidence="2" type="ORF">BOX15_Mlig021300g1</name>
</gene>
<evidence type="ECO:0000256" key="1">
    <source>
        <dbReference type="SAM" id="MobiDB-lite"/>
    </source>
</evidence>
<feature type="region of interest" description="Disordered" evidence="1">
    <location>
        <begin position="40"/>
        <end position="81"/>
    </location>
</feature>
<protein>
    <submittedName>
        <fullName evidence="2">Uncharacterized protein</fullName>
    </submittedName>
</protein>
<comment type="caution">
    <text evidence="2">The sequence shown here is derived from an EMBL/GenBank/DDBJ whole genome shotgun (WGS) entry which is preliminary data.</text>
</comment>
<dbReference type="AlphaFoldDB" id="A0A267GMW2"/>
<sequence>MSVWRVGLADGSGDALLSGPVFPPSYGTCDCNPAASFQRHASAPVLLNHREPQPPQPPPPTTPPPQPKTPPQQPVASKPPKRTLLSLAVGRQHQLLEVDEIARKGIDEARADYAESA</sequence>
<name>A0A267GMW2_9PLAT</name>
<accession>A0A267GMW2</accession>
<feature type="compositionally biased region" description="Pro residues" evidence="1">
    <location>
        <begin position="53"/>
        <end position="73"/>
    </location>
</feature>
<evidence type="ECO:0000313" key="2">
    <source>
        <dbReference type="EMBL" id="PAA86764.1"/>
    </source>
</evidence>
<evidence type="ECO:0000313" key="3">
    <source>
        <dbReference type="Proteomes" id="UP000215902"/>
    </source>
</evidence>
<reference evidence="2 3" key="1">
    <citation type="submission" date="2017-06" db="EMBL/GenBank/DDBJ databases">
        <title>A platform for efficient transgenesis in Macrostomum lignano, a flatworm model organism for stem cell research.</title>
        <authorList>
            <person name="Berezikov E."/>
        </authorList>
    </citation>
    <scope>NUCLEOTIDE SEQUENCE [LARGE SCALE GENOMIC DNA]</scope>
    <source>
        <strain evidence="2">DV1</strain>
        <tissue evidence="2">Whole organism</tissue>
    </source>
</reference>
<organism evidence="2 3">
    <name type="scientific">Macrostomum lignano</name>
    <dbReference type="NCBI Taxonomy" id="282301"/>
    <lineage>
        <taxon>Eukaryota</taxon>
        <taxon>Metazoa</taxon>
        <taxon>Spiralia</taxon>
        <taxon>Lophotrochozoa</taxon>
        <taxon>Platyhelminthes</taxon>
        <taxon>Rhabditophora</taxon>
        <taxon>Macrostomorpha</taxon>
        <taxon>Macrostomida</taxon>
        <taxon>Macrostomidae</taxon>
        <taxon>Macrostomum</taxon>
    </lineage>
</organism>
<dbReference type="Proteomes" id="UP000215902">
    <property type="component" value="Unassembled WGS sequence"/>
</dbReference>